<comment type="caution">
    <text evidence="1">The sequence shown here is derived from an EMBL/GenBank/DDBJ whole genome shotgun (WGS) entry which is preliminary data.</text>
</comment>
<dbReference type="AlphaFoldDB" id="A0AAD6Y277"/>
<organism evidence="1 2">
    <name type="scientific">Mycena pura</name>
    <dbReference type="NCBI Taxonomy" id="153505"/>
    <lineage>
        <taxon>Eukaryota</taxon>
        <taxon>Fungi</taxon>
        <taxon>Dikarya</taxon>
        <taxon>Basidiomycota</taxon>
        <taxon>Agaricomycotina</taxon>
        <taxon>Agaricomycetes</taxon>
        <taxon>Agaricomycetidae</taxon>
        <taxon>Agaricales</taxon>
        <taxon>Marasmiineae</taxon>
        <taxon>Mycenaceae</taxon>
        <taxon>Mycena</taxon>
    </lineage>
</organism>
<evidence type="ECO:0008006" key="3">
    <source>
        <dbReference type="Google" id="ProtNLM"/>
    </source>
</evidence>
<evidence type="ECO:0000313" key="1">
    <source>
        <dbReference type="EMBL" id="KAJ7193162.1"/>
    </source>
</evidence>
<sequence>MSFCIGQPGTFTLRNFQGNVLDISGAIGPLVSFPQSNPAGDNQRFEWKSTESGWTLTAPTLSGAVYYNPVFDPSEPSTVGPQFMQLFVANAGTNKGFNANCVNSTAGRRAEPYFLFSRDKLDLTFPNTSFFLGGDTLALTAWPAESDDGAAPNVLQGATKLTTGCSKVTLETYTGRLEQIWSVVLD</sequence>
<dbReference type="EMBL" id="JARJCW010000111">
    <property type="protein sequence ID" value="KAJ7193162.1"/>
    <property type="molecule type" value="Genomic_DNA"/>
</dbReference>
<keyword evidence="2" id="KW-1185">Reference proteome</keyword>
<evidence type="ECO:0000313" key="2">
    <source>
        <dbReference type="Proteomes" id="UP001219525"/>
    </source>
</evidence>
<protein>
    <recommendedName>
        <fullName evidence="3">Ricin B lectin domain-containing protein</fullName>
    </recommendedName>
</protein>
<proteinExistence type="predicted"/>
<gene>
    <name evidence="1" type="ORF">GGX14DRAFT_405775</name>
</gene>
<accession>A0AAD6Y277</accession>
<dbReference type="Proteomes" id="UP001219525">
    <property type="component" value="Unassembled WGS sequence"/>
</dbReference>
<name>A0AAD6Y277_9AGAR</name>
<reference evidence="1" key="1">
    <citation type="submission" date="2023-03" db="EMBL/GenBank/DDBJ databases">
        <title>Massive genome expansion in bonnet fungi (Mycena s.s.) driven by repeated elements and novel gene families across ecological guilds.</title>
        <authorList>
            <consortium name="Lawrence Berkeley National Laboratory"/>
            <person name="Harder C.B."/>
            <person name="Miyauchi S."/>
            <person name="Viragh M."/>
            <person name="Kuo A."/>
            <person name="Thoen E."/>
            <person name="Andreopoulos B."/>
            <person name="Lu D."/>
            <person name="Skrede I."/>
            <person name="Drula E."/>
            <person name="Henrissat B."/>
            <person name="Morin E."/>
            <person name="Kohler A."/>
            <person name="Barry K."/>
            <person name="LaButti K."/>
            <person name="Morin E."/>
            <person name="Salamov A."/>
            <person name="Lipzen A."/>
            <person name="Mereny Z."/>
            <person name="Hegedus B."/>
            <person name="Baldrian P."/>
            <person name="Stursova M."/>
            <person name="Weitz H."/>
            <person name="Taylor A."/>
            <person name="Grigoriev I.V."/>
            <person name="Nagy L.G."/>
            <person name="Martin F."/>
            <person name="Kauserud H."/>
        </authorList>
    </citation>
    <scope>NUCLEOTIDE SEQUENCE</scope>
    <source>
        <strain evidence="1">9144</strain>
    </source>
</reference>